<sequence length="470" mass="52619">MDISQERLNNLVAHPSESLNVELKRWIDPTDPKGIAKIALAAIALRNRNGGYLVIGFDNDTLSPDPNNKPANVRAAFHVDIIQGIISKYVSNPFEIQIGFAERGGQEFPIIAVPEGTTVPVAAKGDLPDPTNKHKFLIRADTVYFRTLNSNGRPSTSAAKASDWRDIVEICFENREADIGRFLRRHLGGENLLRFITNAQEKLAALKPVPTATEHARMVLEAGKKFRDEAIADRQLSARDQELLKCGTWSAALAIDPPLPATDSNHEFLNTIFGSNPQYTGWPVWLDSRPFADERHRPYKKQKAWEALILSTQAGLMSSHVDFLRMDAKGEFYLWRVLQDDMTDKVEPKTQLDPALMVYRVAEVIAVGISFARALGCDETSTLGFCFEWDNLKGRTLSSWANPELYFSKRGKIQDNTVSTCIEVPLTTPLPSIVPYVSQAVADLFSAFDGFVYSERGIEQRVEKLLSRQW</sequence>
<dbReference type="InterPro" id="IPR038461">
    <property type="entry name" value="Schlafen_AlbA_2_dom_sf"/>
</dbReference>
<gene>
    <name evidence="1" type="ordered locus">Mnod_5398</name>
</gene>
<dbReference type="Proteomes" id="UP000008207">
    <property type="component" value="Chromosome"/>
</dbReference>
<organism evidence="1 2">
    <name type="scientific">Methylobacterium nodulans (strain LMG 21967 / CNCM I-2342 / ORS 2060)</name>
    <dbReference type="NCBI Taxonomy" id="460265"/>
    <lineage>
        <taxon>Bacteria</taxon>
        <taxon>Pseudomonadati</taxon>
        <taxon>Pseudomonadota</taxon>
        <taxon>Alphaproteobacteria</taxon>
        <taxon>Hyphomicrobiales</taxon>
        <taxon>Methylobacteriaceae</taxon>
        <taxon>Methylobacterium</taxon>
    </lineage>
</organism>
<keyword evidence="2" id="KW-1185">Reference proteome</keyword>
<dbReference type="Gene3D" id="3.30.950.30">
    <property type="entry name" value="Schlafen, AAA domain"/>
    <property type="match status" value="1"/>
</dbReference>
<dbReference type="eggNOG" id="COG2865">
    <property type="taxonomic scope" value="Bacteria"/>
</dbReference>
<accession>B8IMQ0</accession>
<name>B8IMQ0_METNO</name>
<dbReference type="EMBL" id="CP001349">
    <property type="protein sequence ID" value="ACL60243.1"/>
    <property type="molecule type" value="Genomic_DNA"/>
</dbReference>
<dbReference type="AlphaFoldDB" id="B8IMQ0"/>
<evidence type="ECO:0000313" key="2">
    <source>
        <dbReference type="Proteomes" id="UP000008207"/>
    </source>
</evidence>
<proteinExistence type="predicted"/>
<evidence type="ECO:0000313" key="1">
    <source>
        <dbReference type="EMBL" id="ACL60243.1"/>
    </source>
</evidence>
<reference evidence="1 2" key="1">
    <citation type="submission" date="2009-01" db="EMBL/GenBank/DDBJ databases">
        <title>Complete sequence of chromosome of Methylobacterium nodulans ORS 2060.</title>
        <authorList>
            <consortium name="US DOE Joint Genome Institute"/>
            <person name="Lucas S."/>
            <person name="Copeland A."/>
            <person name="Lapidus A."/>
            <person name="Glavina del Rio T."/>
            <person name="Dalin E."/>
            <person name="Tice H."/>
            <person name="Bruce D."/>
            <person name="Goodwin L."/>
            <person name="Pitluck S."/>
            <person name="Sims D."/>
            <person name="Brettin T."/>
            <person name="Detter J.C."/>
            <person name="Han C."/>
            <person name="Larimer F."/>
            <person name="Land M."/>
            <person name="Hauser L."/>
            <person name="Kyrpides N."/>
            <person name="Ivanova N."/>
            <person name="Marx C.J."/>
            <person name="Richardson P."/>
        </authorList>
    </citation>
    <scope>NUCLEOTIDE SEQUENCE [LARGE SCALE GENOMIC DNA]</scope>
    <source>
        <strain evidence="2">LMG 21967 / CNCM I-2342 / ORS 2060</strain>
    </source>
</reference>
<dbReference type="KEGG" id="mno:Mnod_5398"/>
<protein>
    <submittedName>
        <fullName evidence="1">Putative transcriptional regulator</fullName>
    </submittedName>
</protein>
<dbReference type="HOGENOM" id="CLU_601133_0_0_5"/>